<dbReference type="NCBIfam" id="TIGR00250">
    <property type="entry name" value="RNAse_H_YqgF"/>
    <property type="match status" value="1"/>
</dbReference>
<dbReference type="GO" id="GO:0004518">
    <property type="term" value="F:nuclease activity"/>
    <property type="evidence" value="ECO:0007669"/>
    <property type="project" value="UniProtKB-KW"/>
</dbReference>
<comment type="function">
    <text evidence="5">Could be a nuclease involved in processing of the 5'-end of pre-16S rRNA.</text>
</comment>
<dbReference type="GO" id="GO:0016788">
    <property type="term" value="F:hydrolase activity, acting on ester bonds"/>
    <property type="evidence" value="ECO:0007669"/>
    <property type="project" value="UniProtKB-UniRule"/>
</dbReference>
<dbReference type="SMART" id="SM00732">
    <property type="entry name" value="YqgFc"/>
    <property type="match status" value="1"/>
</dbReference>
<evidence type="ECO:0000256" key="3">
    <source>
        <dbReference type="ARBA" id="ARBA00022722"/>
    </source>
</evidence>
<dbReference type="SUPFAM" id="SSF53098">
    <property type="entry name" value="Ribonuclease H-like"/>
    <property type="match status" value="1"/>
</dbReference>
<dbReference type="PANTHER" id="PTHR33317">
    <property type="entry name" value="POLYNUCLEOTIDYL TRANSFERASE, RIBONUCLEASE H-LIKE SUPERFAMILY PROTEIN"/>
    <property type="match status" value="1"/>
</dbReference>
<evidence type="ECO:0000259" key="6">
    <source>
        <dbReference type="SMART" id="SM00732"/>
    </source>
</evidence>
<dbReference type="Proteomes" id="UP000002221">
    <property type="component" value="Chromosome"/>
</dbReference>
<dbReference type="CDD" id="cd16964">
    <property type="entry name" value="YqgF"/>
    <property type="match status" value="1"/>
</dbReference>
<organism evidence="7 8">
    <name type="scientific">Rhodothermus marinus (strain ATCC 43812 / DSM 4252 / R-10)</name>
    <name type="common">Rhodothermus obamensis</name>
    <dbReference type="NCBI Taxonomy" id="518766"/>
    <lineage>
        <taxon>Bacteria</taxon>
        <taxon>Pseudomonadati</taxon>
        <taxon>Rhodothermota</taxon>
        <taxon>Rhodothermia</taxon>
        <taxon>Rhodothermales</taxon>
        <taxon>Rhodothermaceae</taxon>
        <taxon>Rhodothermus</taxon>
    </lineage>
</organism>
<dbReference type="InterPro" id="IPR005227">
    <property type="entry name" value="YqgF"/>
</dbReference>
<dbReference type="PANTHER" id="PTHR33317:SF4">
    <property type="entry name" value="POLYNUCLEOTIDYL TRANSFERASE, RIBONUCLEASE H-LIKE SUPERFAMILY PROTEIN"/>
    <property type="match status" value="1"/>
</dbReference>
<gene>
    <name evidence="7" type="ordered locus">Rmar_0873</name>
</gene>
<keyword evidence="2 5" id="KW-0690">Ribosome biogenesis</keyword>
<dbReference type="GO" id="GO:0000967">
    <property type="term" value="P:rRNA 5'-end processing"/>
    <property type="evidence" value="ECO:0007669"/>
    <property type="project" value="UniProtKB-UniRule"/>
</dbReference>
<dbReference type="STRING" id="518766.Rmar_0873"/>
<proteinExistence type="inferred from homology"/>
<evidence type="ECO:0000256" key="1">
    <source>
        <dbReference type="ARBA" id="ARBA00022490"/>
    </source>
</evidence>
<keyword evidence="1 5" id="KW-0963">Cytoplasm</keyword>
<dbReference type="HOGENOM" id="CLU_098240_2_1_10"/>
<dbReference type="Pfam" id="PF03652">
    <property type="entry name" value="RuvX"/>
    <property type="match status" value="1"/>
</dbReference>
<dbReference type="HAMAP" id="MF_00651">
    <property type="entry name" value="Nuclease_YqgF"/>
    <property type="match status" value="1"/>
</dbReference>
<comment type="similarity">
    <text evidence="5">Belongs to the YqgF HJR family.</text>
</comment>
<evidence type="ECO:0000256" key="5">
    <source>
        <dbReference type="HAMAP-Rule" id="MF_00651"/>
    </source>
</evidence>
<dbReference type="EMBL" id="CP001807">
    <property type="protein sequence ID" value="ACY47770.1"/>
    <property type="molecule type" value="Genomic_DNA"/>
</dbReference>
<evidence type="ECO:0000256" key="4">
    <source>
        <dbReference type="ARBA" id="ARBA00022801"/>
    </source>
</evidence>
<dbReference type="GO" id="GO:0005829">
    <property type="term" value="C:cytosol"/>
    <property type="evidence" value="ECO:0007669"/>
    <property type="project" value="TreeGrafter"/>
</dbReference>
<protein>
    <recommendedName>
        <fullName evidence="5">Putative pre-16S rRNA nuclease</fullName>
        <ecNumber evidence="5">3.1.-.-</ecNumber>
    </recommendedName>
</protein>
<keyword evidence="4 5" id="KW-0378">Hydrolase</keyword>
<evidence type="ECO:0000313" key="8">
    <source>
        <dbReference type="Proteomes" id="UP000002221"/>
    </source>
</evidence>
<dbReference type="EC" id="3.1.-.-" evidence="5"/>
<dbReference type="OrthoDB" id="9796140at2"/>
<reference evidence="7 8" key="1">
    <citation type="journal article" date="2009" name="Stand. Genomic Sci.">
        <title>Complete genome sequence of Rhodothermus marinus type strain (R-10).</title>
        <authorList>
            <person name="Nolan M."/>
            <person name="Tindall B.J."/>
            <person name="Pomrenke H."/>
            <person name="Lapidus A."/>
            <person name="Copeland A."/>
            <person name="Glavina Del Rio T."/>
            <person name="Lucas S."/>
            <person name="Chen F."/>
            <person name="Tice H."/>
            <person name="Cheng J.F."/>
            <person name="Saunders E."/>
            <person name="Han C."/>
            <person name="Bruce D."/>
            <person name="Goodwin L."/>
            <person name="Chain P."/>
            <person name="Pitluck S."/>
            <person name="Ovchinikova G."/>
            <person name="Pati A."/>
            <person name="Ivanova N."/>
            <person name="Mavromatis K."/>
            <person name="Chen A."/>
            <person name="Palaniappan K."/>
            <person name="Land M."/>
            <person name="Hauser L."/>
            <person name="Chang Y.J."/>
            <person name="Jeffries C.D."/>
            <person name="Brettin T."/>
            <person name="Goker M."/>
            <person name="Bristow J."/>
            <person name="Eisen J.A."/>
            <person name="Markowitz V."/>
            <person name="Hugenholtz P."/>
            <person name="Kyrpides N.C."/>
            <person name="Klenk H.P."/>
            <person name="Detter J.C."/>
        </authorList>
    </citation>
    <scope>NUCLEOTIDE SEQUENCE [LARGE SCALE GENOMIC DNA]</scope>
    <source>
        <strain evidence="8">ATCC 43812 / DSM 4252 / R-10</strain>
    </source>
</reference>
<comment type="subcellular location">
    <subcellularLocation>
        <location evidence="5">Cytoplasm</location>
    </subcellularLocation>
</comment>
<dbReference type="KEGG" id="rmr:Rmar_0873"/>
<sequence>MRPRVVAVDYGTRRVGLALADPLRVIAQPYGTYAPEAALQVLQRLHAEEGIETLVIGWPLTEAGTEGEATRRVERFIRRLRRLLPGVQIVRWDERYTSELAKERLREVGGPRKKRRDKGRIDQMAAVIILQEYLEQQEPKAGLPE</sequence>
<dbReference type="AlphaFoldDB" id="D0MGY5"/>
<dbReference type="InterPro" id="IPR012337">
    <property type="entry name" value="RNaseH-like_sf"/>
</dbReference>
<evidence type="ECO:0000313" key="7">
    <source>
        <dbReference type="EMBL" id="ACY47770.1"/>
    </source>
</evidence>
<dbReference type="eggNOG" id="COG0816">
    <property type="taxonomic scope" value="Bacteria"/>
</dbReference>
<evidence type="ECO:0000256" key="2">
    <source>
        <dbReference type="ARBA" id="ARBA00022517"/>
    </source>
</evidence>
<keyword evidence="3 5" id="KW-0540">Nuclease</keyword>
<name>D0MGY5_RHOM4</name>
<dbReference type="InterPro" id="IPR037027">
    <property type="entry name" value="YqgF/RNaseH-like_dom_sf"/>
</dbReference>
<dbReference type="Gene3D" id="3.30.420.140">
    <property type="entry name" value="YqgF/RNase H-like domain"/>
    <property type="match status" value="1"/>
</dbReference>
<dbReference type="InterPro" id="IPR006641">
    <property type="entry name" value="YqgF/RNaseH-like_dom"/>
</dbReference>
<feature type="domain" description="YqgF/RNase H-like" evidence="6">
    <location>
        <begin position="3"/>
        <end position="101"/>
    </location>
</feature>
<accession>D0MGY5</accession>
<keyword evidence="8" id="KW-1185">Reference proteome</keyword>